<dbReference type="Proteomes" id="UP001160390">
    <property type="component" value="Unassembled WGS sequence"/>
</dbReference>
<accession>A0AA35PVV8</accession>
<keyword evidence="2" id="KW-1185">Reference proteome</keyword>
<name>A0AA35PVV8_9HYPO</name>
<sequence length="388" mass="43324">MPYASSYPEEGLFSVRSGKVPMRPRHAELWQMCDKIATLRSFLPPLLSGEQSTSSSYPLDEVELHDIPPLLPVLGLGNPTAPEAVSGIERTPSESQFEERVVSSHLSSRVQLCKTPITTEDELSTIDSIFKEVFEGLSCGKDRLPLVHSIQTQAGQRAQVLNTIANISQFYLTRTVETEQVVLDMVNHEVQQLYSKGFTIQRETLSRVEFLSAFQAVVIYSAMRIYSLNHYVNDLVDTIAMTFTQRKWISNESTRRLVAAVSPNFRISSTLTDSPRNFFALHALNVVSNSRKGFSTTMCHAFPEVPLPYPSHVWEAVSSEAWAFHHRSWGTYCGKPLLGIDLIHWANGKHTGREGHIRAWLTTTGPFGESILTSAKAQLSASFAIRPA</sequence>
<gene>
    <name evidence="1" type="ORF">CCHLO57077_00011432</name>
</gene>
<proteinExistence type="predicted"/>
<protein>
    <submittedName>
        <fullName evidence="1">Uncharacterized protein</fullName>
    </submittedName>
</protein>
<dbReference type="AlphaFoldDB" id="A0AA35PVV8"/>
<comment type="caution">
    <text evidence="1">The sequence shown here is derived from an EMBL/GenBank/DDBJ whole genome shotgun (WGS) entry which is preliminary data.</text>
</comment>
<dbReference type="EMBL" id="CABFNP030000426">
    <property type="protein sequence ID" value="CAI6014426.1"/>
    <property type="molecule type" value="Genomic_DNA"/>
</dbReference>
<evidence type="ECO:0000313" key="1">
    <source>
        <dbReference type="EMBL" id="CAI6014426.1"/>
    </source>
</evidence>
<organism evidence="1 2">
    <name type="scientific">Clonostachys chloroleuca</name>
    <dbReference type="NCBI Taxonomy" id="1926264"/>
    <lineage>
        <taxon>Eukaryota</taxon>
        <taxon>Fungi</taxon>
        <taxon>Dikarya</taxon>
        <taxon>Ascomycota</taxon>
        <taxon>Pezizomycotina</taxon>
        <taxon>Sordariomycetes</taxon>
        <taxon>Hypocreomycetidae</taxon>
        <taxon>Hypocreales</taxon>
        <taxon>Bionectriaceae</taxon>
        <taxon>Clonostachys</taxon>
    </lineage>
</organism>
<reference evidence="1" key="1">
    <citation type="submission" date="2023-01" db="EMBL/GenBank/DDBJ databases">
        <authorList>
            <person name="Piombo E."/>
        </authorList>
    </citation>
    <scope>NUCLEOTIDE SEQUENCE</scope>
</reference>
<evidence type="ECO:0000313" key="2">
    <source>
        <dbReference type="Proteomes" id="UP001160390"/>
    </source>
</evidence>